<dbReference type="EMBL" id="KE124081">
    <property type="protein sequence ID" value="EPB83179.1"/>
    <property type="molecule type" value="Genomic_DNA"/>
</dbReference>
<dbReference type="OMA" id="HEQFYER"/>
<dbReference type="OrthoDB" id="660555at2759"/>
<protein>
    <submittedName>
        <fullName evidence="1">Uncharacterized protein</fullName>
    </submittedName>
</protein>
<proteinExistence type="predicted"/>
<keyword evidence="2" id="KW-1185">Reference proteome</keyword>
<dbReference type="STRING" id="1220926.S2J0S1"/>
<dbReference type="InParanoid" id="S2J0S1"/>
<dbReference type="Proteomes" id="UP000014254">
    <property type="component" value="Unassembled WGS sequence"/>
</dbReference>
<reference evidence="2" key="1">
    <citation type="submission" date="2013-05" db="EMBL/GenBank/DDBJ databases">
        <title>The Genome sequence of Mucor circinelloides f. circinelloides 1006PhL.</title>
        <authorList>
            <consortium name="The Broad Institute Genomics Platform"/>
            <person name="Cuomo C."/>
            <person name="Earl A."/>
            <person name="Findley K."/>
            <person name="Lee S.C."/>
            <person name="Walker B."/>
            <person name="Young S."/>
            <person name="Zeng Q."/>
            <person name="Gargeya S."/>
            <person name="Fitzgerald M."/>
            <person name="Haas B."/>
            <person name="Abouelleil A."/>
            <person name="Allen A.W."/>
            <person name="Alvarado L."/>
            <person name="Arachchi H.M."/>
            <person name="Berlin A.M."/>
            <person name="Chapman S.B."/>
            <person name="Gainer-Dewar J."/>
            <person name="Goldberg J."/>
            <person name="Griggs A."/>
            <person name="Gujja S."/>
            <person name="Hansen M."/>
            <person name="Howarth C."/>
            <person name="Imamovic A."/>
            <person name="Ireland A."/>
            <person name="Larimer J."/>
            <person name="McCowan C."/>
            <person name="Murphy C."/>
            <person name="Pearson M."/>
            <person name="Poon T.W."/>
            <person name="Priest M."/>
            <person name="Roberts A."/>
            <person name="Saif S."/>
            <person name="Shea T."/>
            <person name="Sisk P."/>
            <person name="Sykes S."/>
            <person name="Wortman J."/>
            <person name="Nusbaum C."/>
            <person name="Birren B."/>
        </authorList>
    </citation>
    <scope>NUCLEOTIDE SEQUENCE [LARGE SCALE GENOMIC DNA]</scope>
    <source>
        <strain evidence="2">1006PhL</strain>
    </source>
</reference>
<organism evidence="1 2">
    <name type="scientific">Mucor circinelloides f. circinelloides (strain 1006PhL)</name>
    <name type="common">Mucormycosis agent</name>
    <name type="synonym">Calyptromyces circinelloides</name>
    <dbReference type="NCBI Taxonomy" id="1220926"/>
    <lineage>
        <taxon>Eukaryota</taxon>
        <taxon>Fungi</taxon>
        <taxon>Fungi incertae sedis</taxon>
        <taxon>Mucoromycota</taxon>
        <taxon>Mucoromycotina</taxon>
        <taxon>Mucoromycetes</taxon>
        <taxon>Mucorales</taxon>
        <taxon>Mucorineae</taxon>
        <taxon>Mucoraceae</taxon>
        <taxon>Mucor</taxon>
    </lineage>
</organism>
<dbReference type="VEuPathDB" id="FungiDB:HMPREF1544_10072"/>
<sequence>MFILDNTPAITTTSRATATATTTAYNDDNFYIDFHGQAMRKSNHEQPFDPHIDDFDIVRAKVTGITRAMQQYHVGELEQEHEPLLSPIPSSINTCSIDQLDNSSVRPLSPLSILCPTTNSLVQSRVLEEMNDDEYQLEDEQAWHAEFLNLMSTLITYSESLENISTELLRTEGKVRELVLLQKAMLEEYEESEKLYRNRLDECEQVAQQQKHLMDHLVELDRDLDLTAHATDRNKTSNANKWMTLSAATSATTTTMTLSTIYRWQSSEQSQQPRNRRSTYKSSNTSLCTLDQYQQQWDFNQPVKDIVQINTMEDLVHTLRWEVGLWIGGGVGTGHVIHSFEGPLNGIELIIAGSGTIATTAALDELSCSSSSAAPLTPSSLGTLNEDYTREEVSCMRWIII</sequence>
<evidence type="ECO:0000313" key="1">
    <source>
        <dbReference type="EMBL" id="EPB83179.1"/>
    </source>
</evidence>
<evidence type="ECO:0000313" key="2">
    <source>
        <dbReference type="Proteomes" id="UP000014254"/>
    </source>
</evidence>
<name>S2J0S1_MUCC1</name>
<dbReference type="AlphaFoldDB" id="S2J0S1"/>
<gene>
    <name evidence="1" type="ORF">HMPREF1544_10072</name>
</gene>
<accession>S2J0S1</accession>